<evidence type="ECO:0000256" key="1">
    <source>
        <dbReference type="SAM" id="MobiDB-lite"/>
    </source>
</evidence>
<accession>A0ABY6FRS7</accession>
<protein>
    <submittedName>
        <fullName evidence="2">Uncharacterized protein</fullName>
    </submittedName>
</protein>
<gene>
    <name evidence="2" type="ORF">N9A08_15080</name>
</gene>
<proteinExistence type="predicted"/>
<name>A0ABY6FRS7_9MICC</name>
<evidence type="ECO:0000313" key="2">
    <source>
        <dbReference type="EMBL" id="UYB35918.1"/>
    </source>
</evidence>
<reference evidence="2" key="1">
    <citation type="submission" date="2022-09" db="EMBL/GenBank/DDBJ databases">
        <authorList>
            <person name="Li D."/>
            <person name="Cheng J."/>
            <person name="Li Y."/>
        </authorList>
    </citation>
    <scope>NUCLEOTIDE SEQUENCE</scope>
    <source>
        <strain evidence="2">DL</strain>
    </source>
</reference>
<feature type="region of interest" description="Disordered" evidence="1">
    <location>
        <begin position="1"/>
        <end position="22"/>
    </location>
</feature>
<evidence type="ECO:0000313" key="3">
    <source>
        <dbReference type="Proteomes" id="UP001063368"/>
    </source>
</evidence>
<dbReference type="RefSeq" id="WP_263127778.1">
    <property type="nucleotide sequence ID" value="NZ_CP106856.1"/>
</dbReference>
<keyword evidence="3" id="KW-1185">Reference proteome</keyword>
<sequence>MNAVMTYASLPPHTRPATHSTVRPTGVGRLFVTTGELLISLGERTARRPRPNVGLLAAHVEERRDLEARAHSALWP</sequence>
<organism evidence="2 3">
    <name type="scientific">Arthrobacter koreensis</name>
    <dbReference type="NCBI Taxonomy" id="199136"/>
    <lineage>
        <taxon>Bacteria</taxon>
        <taxon>Bacillati</taxon>
        <taxon>Actinomycetota</taxon>
        <taxon>Actinomycetes</taxon>
        <taxon>Micrococcales</taxon>
        <taxon>Micrococcaceae</taxon>
        <taxon>Arthrobacter</taxon>
    </lineage>
</organism>
<dbReference type="Proteomes" id="UP001063368">
    <property type="component" value="Chromosome"/>
</dbReference>
<dbReference type="EMBL" id="CP106856">
    <property type="protein sequence ID" value="UYB35918.1"/>
    <property type="molecule type" value="Genomic_DNA"/>
</dbReference>